<protein>
    <submittedName>
        <fullName evidence="1">Uncharacterized protein</fullName>
    </submittedName>
</protein>
<evidence type="ECO:0000313" key="2">
    <source>
        <dbReference type="Proteomes" id="UP001500192"/>
    </source>
</evidence>
<dbReference type="EMBL" id="BAABIB010000061">
    <property type="protein sequence ID" value="GAA5161907.1"/>
    <property type="molecule type" value="Genomic_DNA"/>
</dbReference>
<comment type="caution">
    <text evidence="1">The sequence shown here is derived from an EMBL/GenBank/DDBJ whole genome shotgun (WGS) entry which is preliminary data.</text>
</comment>
<reference evidence="2" key="1">
    <citation type="journal article" date="2019" name="Int. J. Syst. Evol. Microbiol.">
        <title>The Global Catalogue of Microorganisms (GCM) 10K type strain sequencing project: providing services to taxonomists for standard genome sequencing and annotation.</title>
        <authorList>
            <consortium name="The Broad Institute Genomics Platform"/>
            <consortium name="The Broad Institute Genome Sequencing Center for Infectious Disease"/>
            <person name="Wu L."/>
            <person name="Ma J."/>
        </authorList>
    </citation>
    <scope>NUCLEOTIDE SEQUENCE [LARGE SCALE GENOMIC DNA]</scope>
    <source>
        <strain evidence="2">JCM 18054</strain>
    </source>
</reference>
<dbReference type="Proteomes" id="UP001500192">
    <property type="component" value="Unassembled WGS sequence"/>
</dbReference>
<keyword evidence="2" id="KW-1185">Reference proteome</keyword>
<name>A0ABP9QHC1_9PSEU</name>
<organism evidence="1 2">
    <name type="scientific">Amycolatopsis dongchuanensis</name>
    <dbReference type="NCBI Taxonomy" id="1070866"/>
    <lineage>
        <taxon>Bacteria</taxon>
        <taxon>Bacillati</taxon>
        <taxon>Actinomycetota</taxon>
        <taxon>Actinomycetes</taxon>
        <taxon>Pseudonocardiales</taxon>
        <taxon>Pseudonocardiaceae</taxon>
        <taxon>Amycolatopsis</taxon>
    </lineage>
</organism>
<gene>
    <name evidence="1" type="ORF">GCM10023214_27690</name>
</gene>
<sequence length="176" mass="19299">MLDRMRATVRSIGRDPDLVARHIESEGWPDEVRGHLEIAGLLSLLYRETGRLLALATDIPETPDCGYIAMPGTIELPGEDARAAARWELRWAEDRLSDVAFDGANDQWLTGFAAAEQAVVAANQILKLISGDTIPAHADPRSPAWDDAARAFKLAQQMLNEARAGRTHTTTPSDEE</sequence>
<proteinExistence type="predicted"/>
<evidence type="ECO:0000313" key="1">
    <source>
        <dbReference type="EMBL" id="GAA5161907.1"/>
    </source>
</evidence>
<accession>A0ABP9QHC1</accession>